<dbReference type="SUPFAM" id="SSF46689">
    <property type="entry name" value="Homeodomain-like"/>
    <property type="match status" value="1"/>
</dbReference>
<accession>A0A2L1U8N6</accession>
<evidence type="ECO:0000259" key="1">
    <source>
        <dbReference type="Pfam" id="PF13556"/>
    </source>
</evidence>
<evidence type="ECO:0000313" key="2">
    <source>
        <dbReference type="EMBL" id="AVF24511.1"/>
    </source>
</evidence>
<dbReference type="InterPro" id="IPR051448">
    <property type="entry name" value="CdaR-like_regulators"/>
</dbReference>
<organism evidence="2 3">
    <name type="scientific">Paenibacillus larvae subsp. larvae</name>
    <dbReference type="NCBI Taxonomy" id="147375"/>
    <lineage>
        <taxon>Bacteria</taxon>
        <taxon>Bacillati</taxon>
        <taxon>Bacillota</taxon>
        <taxon>Bacilli</taxon>
        <taxon>Bacillales</taxon>
        <taxon>Paenibacillaceae</taxon>
        <taxon>Paenibacillus</taxon>
    </lineage>
</organism>
<dbReference type="Gene3D" id="1.10.10.2840">
    <property type="entry name" value="PucR C-terminal helix-turn-helix domain"/>
    <property type="match status" value="1"/>
</dbReference>
<dbReference type="InterPro" id="IPR009057">
    <property type="entry name" value="Homeodomain-like_sf"/>
</dbReference>
<name>A0A2L1U8N6_9BACL</name>
<proteinExistence type="predicted"/>
<dbReference type="Proteomes" id="UP000239833">
    <property type="component" value="Chromosome"/>
</dbReference>
<dbReference type="PANTHER" id="PTHR33744:SF15">
    <property type="entry name" value="CARBOHYDRATE DIACID REGULATOR"/>
    <property type="match status" value="1"/>
</dbReference>
<evidence type="ECO:0000313" key="3">
    <source>
        <dbReference type="Proteomes" id="UP000239833"/>
    </source>
</evidence>
<dbReference type="AlphaFoldDB" id="A0A2L1U8N6"/>
<dbReference type="InterPro" id="IPR025736">
    <property type="entry name" value="PucR_C-HTH_dom"/>
</dbReference>
<dbReference type="EMBL" id="CP019655">
    <property type="protein sequence ID" value="AVF24511.1"/>
    <property type="molecule type" value="Genomic_DNA"/>
</dbReference>
<dbReference type="GeneID" id="64217142"/>
<dbReference type="Pfam" id="PF13556">
    <property type="entry name" value="HTH_30"/>
    <property type="match status" value="1"/>
</dbReference>
<protein>
    <submittedName>
        <fullName evidence="2">Lipoyl synthase-like protein</fullName>
    </submittedName>
</protein>
<reference evidence="3" key="1">
    <citation type="submission" date="2017-02" db="EMBL/GenBank/DDBJ databases">
        <title>Delineation of Paenibacillus larvae strains originating from foulbrood outbreaks.</title>
        <authorList>
            <person name="Beims H."/>
            <person name="Bunk B."/>
            <person name="Sproeer C."/>
            <person name="Mohr K.I."/>
            <person name="Pradella S."/>
            <person name="Guenther G."/>
            <person name="Rohde M."/>
            <person name="von der Ohe W."/>
            <person name="Steinert M."/>
        </authorList>
    </citation>
    <scope>NUCLEOTIDE SEQUENCE [LARGE SCALE GENOMIC DNA]</scope>
    <source>
        <strain evidence="3">Eric_III</strain>
    </source>
</reference>
<dbReference type="RefSeq" id="WP_077996520.1">
    <property type="nucleotide sequence ID" value="NZ_CP019655.1"/>
</dbReference>
<dbReference type="PANTHER" id="PTHR33744">
    <property type="entry name" value="CARBOHYDRATE DIACID REGULATOR"/>
    <property type="match status" value="1"/>
</dbReference>
<dbReference type="InterPro" id="IPR042070">
    <property type="entry name" value="PucR_C-HTH_sf"/>
</dbReference>
<feature type="domain" description="PucR C-terminal helix-turn-helix" evidence="1">
    <location>
        <begin position="305"/>
        <end position="360"/>
    </location>
</feature>
<sequence length="368" mass="42234">MDAEGIKEQLEAVLGSEVQIVCTSKKDWIGFSGEHVGEKMRRRSLESGDCLLVELNQSKDQVLCLRMNKKQVSPSERRLIEMLVETLDLQDKKQKPAVSKEQRKAEEISEWMLKKAEQGVTDTDLPDALASQVLFYSSKIPLLLYGDYSSSYKVTYEDLKKLLESFFDADICLIPLLDKEWFILAPESLLTNAAEREEGEEENIEQTLDALVLGLHEMLANEWVGESHLAIHYPIKPVKSLLKTMLSLRETIMVGRTYHVSSNIHMPWKLRLEGLLHKIPAEEKAFFLEQVLGGIDHVLDTETQTTLEQFFGLDCNVSETAKKLYIHRNTLLYRLDKFKQETSLDVRNFHHAVLVKIALLLYKVTNRK</sequence>
<gene>
    <name evidence="2" type="ORF">ERICIII_00264</name>
</gene>